<dbReference type="WBParaSite" id="GPLIN_001551100">
    <property type="protein sequence ID" value="GPLIN_001551100"/>
    <property type="gene ID" value="GPLIN_001551100"/>
</dbReference>
<dbReference type="AlphaFoldDB" id="A0A183CRK3"/>
<dbReference type="Gene3D" id="2.60.120.920">
    <property type="match status" value="1"/>
</dbReference>
<dbReference type="Pfam" id="PF00622">
    <property type="entry name" value="SPRY"/>
    <property type="match status" value="1"/>
</dbReference>
<feature type="domain" description="B30.2/SPRY" evidence="2">
    <location>
        <begin position="66"/>
        <end position="258"/>
    </location>
</feature>
<dbReference type="InterPro" id="IPR013320">
    <property type="entry name" value="ConA-like_dom_sf"/>
</dbReference>
<feature type="signal peptide" evidence="1">
    <location>
        <begin position="1"/>
        <end position="20"/>
    </location>
</feature>
<evidence type="ECO:0000256" key="1">
    <source>
        <dbReference type="SAM" id="SignalP"/>
    </source>
</evidence>
<reference evidence="4" key="2">
    <citation type="submission" date="2016-06" db="UniProtKB">
        <authorList>
            <consortium name="WormBaseParasite"/>
        </authorList>
    </citation>
    <scope>IDENTIFICATION</scope>
</reference>
<accession>A0A183CRK3</accession>
<dbReference type="InterPro" id="IPR043136">
    <property type="entry name" value="B30.2/SPRY_sf"/>
</dbReference>
<evidence type="ECO:0000313" key="4">
    <source>
        <dbReference type="WBParaSite" id="GPLIN_001551100"/>
    </source>
</evidence>
<protein>
    <submittedName>
        <fullName evidence="4">B30.2/SPRY domain-containing protein</fullName>
    </submittedName>
</protein>
<feature type="chain" id="PRO_5008147913" evidence="1">
    <location>
        <begin position="21"/>
        <end position="260"/>
    </location>
</feature>
<evidence type="ECO:0000313" key="3">
    <source>
        <dbReference type="Proteomes" id="UP000050741"/>
    </source>
</evidence>
<dbReference type="SMART" id="SM00449">
    <property type="entry name" value="SPRY"/>
    <property type="match status" value="1"/>
</dbReference>
<dbReference type="InterPro" id="IPR001870">
    <property type="entry name" value="B30.2/SPRY"/>
</dbReference>
<dbReference type="InterPro" id="IPR050618">
    <property type="entry name" value="Ubq-SigPath_Reg"/>
</dbReference>
<dbReference type="InterPro" id="IPR003877">
    <property type="entry name" value="SPRY_dom"/>
</dbReference>
<sequence length="260" mass="29623">PFQIMGSIVLFVFIIYTVNRLNEQTENWLKMNAQQNEMRLEMNESLKSVQAMVVAKLEEYQNTQHQQNIDALIEAQKHYGIIRQQNRWDSAACHEDLELIEPDRLVVQLTSLNMHSYRSVFAERSIPKGNVGTFYYEVKIIGKEGGILIGLATKQMPLHRMVGHYKGTYAYGSGGNFWSSSIDVIDGKPTFKDGDIIGCGVNLATRQIIYTKNGERLDTANLFVDWAADLFDLFPCVSMFNPDKLKPTLDRTLNTTTFLI</sequence>
<name>A0A183CRK3_GLOPA</name>
<evidence type="ECO:0000259" key="2">
    <source>
        <dbReference type="PROSITE" id="PS50188"/>
    </source>
</evidence>
<dbReference type="CDD" id="cd12885">
    <property type="entry name" value="SPRY_RanBP_like"/>
    <property type="match status" value="1"/>
</dbReference>
<organism evidence="3 4">
    <name type="scientific">Globodera pallida</name>
    <name type="common">Potato cyst nematode worm</name>
    <name type="synonym">Heterodera pallida</name>
    <dbReference type="NCBI Taxonomy" id="36090"/>
    <lineage>
        <taxon>Eukaryota</taxon>
        <taxon>Metazoa</taxon>
        <taxon>Ecdysozoa</taxon>
        <taxon>Nematoda</taxon>
        <taxon>Chromadorea</taxon>
        <taxon>Rhabditida</taxon>
        <taxon>Tylenchina</taxon>
        <taxon>Tylenchomorpha</taxon>
        <taxon>Tylenchoidea</taxon>
        <taxon>Heteroderidae</taxon>
        <taxon>Heteroderinae</taxon>
        <taxon>Globodera</taxon>
    </lineage>
</organism>
<keyword evidence="3" id="KW-1185">Reference proteome</keyword>
<dbReference type="Proteomes" id="UP000050741">
    <property type="component" value="Unassembled WGS sequence"/>
</dbReference>
<dbReference type="PANTHER" id="PTHR12864">
    <property type="entry name" value="RAN BINDING PROTEIN 9-RELATED"/>
    <property type="match status" value="1"/>
</dbReference>
<dbReference type="InterPro" id="IPR044736">
    <property type="entry name" value="Gid1/RanBPM/SPLA_SPRY"/>
</dbReference>
<dbReference type="PROSITE" id="PS50188">
    <property type="entry name" value="B302_SPRY"/>
    <property type="match status" value="1"/>
</dbReference>
<proteinExistence type="predicted"/>
<reference evidence="3" key="1">
    <citation type="submission" date="2014-05" db="EMBL/GenBank/DDBJ databases">
        <title>The genome and life-stage specific transcriptomes of Globodera pallida elucidate key aspects of plant parasitism by a cyst nematode.</title>
        <authorList>
            <person name="Cotton J.A."/>
            <person name="Lilley C.J."/>
            <person name="Jones L.M."/>
            <person name="Kikuchi T."/>
            <person name="Reid A.J."/>
            <person name="Thorpe P."/>
            <person name="Tsai I.J."/>
            <person name="Beasley H."/>
            <person name="Blok V."/>
            <person name="Cock P.J.A."/>
            <person name="Van den Akker S.E."/>
            <person name="Holroyd N."/>
            <person name="Hunt M."/>
            <person name="Mantelin S."/>
            <person name="Naghra H."/>
            <person name="Pain A."/>
            <person name="Palomares-Rius J.E."/>
            <person name="Zarowiecki M."/>
            <person name="Berriman M."/>
            <person name="Jones J.T."/>
            <person name="Urwin P.E."/>
        </authorList>
    </citation>
    <scope>NUCLEOTIDE SEQUENCE [LARGE SCALE GENOMIC DNA]</scope>
    <source>
        <strain evidence="3">Lindley</strain>
    </source>
</reference>
<dbReference type="SUPFAM" id="SSF49899">
    <property type="entry name" value="Concanavalin A-like lectins/glucanases"/>
    <property type="match status" value="1"/>
</dbReference>
<keyword evidence="1" id="KW-0732">Signal</keyword>